<dbReference type="EMBL" id="FNQK01000024">
    <property type="protein sequence ID" value="SEA67415.1"/>
    <property type="molecule type" value="Genomic_DNA"/>
</dbReference>
<sequence length="209" mass="23026">MKTSHIGYCFIILFLMTSTALLAQRDTSKWRALLAVGVNSPSQSGFVGDFEGNSLNFPTINLGIQTLFTPQMGARLDLGYNRFANADNTPDFKVNYTRINAQFVYDATRHMRFLPLRMASIAHIGPGYSIIKPLDAYGDNKLSFLNAMAGLEFHYTIDETVSIYLDGSYIYGFAGDFEPEFNGYGSFNGNLLTVTVGVSVALSGCRTCN</sequence>
<keyword evidence="2" id="KW-1185">Reference proteome</keyword>
<dbReference type="InterPro" id="IPR011250">
    <property type="entry name" value="OMP/PagP_B-barrel"/>
</dbReference>
<dbReference type="AlphaFoldDB" id="A0A1H4D3U6"/>
<proteinExistence type="predicted"/>
<evidence type="ECO:0000313" key="1">
    <source>
        <dbReference type="EMBL" id="SEA67415.1"/>
    </source>
</evidence>
<accession>A0A1H4D3U6</accession>
<protein>
    <submittedName>
        <fullName evidence="1">Uncharacterized protein</fullName>
    </submittedName>
</protein>
<dbReference type="SUPFAM" id="SSF56925">
    <property type="entry name" value="OMPA-like"/>
    <property type="match status" value="1"/>
</dbReference>
<dbReference type="RefSeq" id="WP_092136535.1">
    <property type="nucleotide sequence ID" value="NZ_FNQK01000024.1"/>
</dbReference>
<reference evidence="1 2" key="1">
    <citation type="submission" date="2016-10" db="EMBL/GenBank/DDBJ databases">
        <authorList>
            <person name="de Groot N.N."/>
        </authorList>
    </citation>
    <scope>NUCLEOTIDE SEQUENCE [LARGE SCALE GENOMIC DNA]</scope>
    <source>
        <strain evidence="1 2">DSM 23842</strain>
    </source>
</reference>
<dbReference type="Proteomes" id="UP000198846">
    <property type="component" value="Unassembled WGS sequence"/>
</dbReference>
<gene>
    <name evidence="1" type="ORF">SAMN04487990_12418</name>
</gene>
<evidence type="ECO:0000313" key="2">
    <source>
        <dbReference type="Proteomes" id="UP000198846"/>
    </source>
</evidence>
<dbReference type="STRING" id="283786.SAMN04487990_12418"/>
<name>A0A1H4D3U6_BIZPA</name>
<dbReference type="Gene3D" id="2.40.160.20">
    <property type="match status" value="1"/>
</dbReference>
<dbReference type="OrthoDB" id="1522982at2"/>
<organism evidence="1 2">
    <name type="scientific">Bizionia paragorgiae</name>
    <dbReference type="NCBI Taxonomy" id="283786"/>
    <lineage>
        <taxon>Bacteria</taxon>
        <taxon>Pseudomonadati</taxon>
        <taxon>Bacteroidota</taxon>
        <taxon>Flavobacteriia</taxon>
        <taxon>Flavobacteriales</taxon>
        <taxon>Flavobacteriaceae</taxon>
        <taxon>Bizionia</taxon>
    </lineage>
</organism>